<comment type="caution">
    <text evidence="2">The sequence shown here is derived from an EMBL/GenBank/DDBJ whole genome shotgun (WGS) entry which is preliminary data.</text>
</comment>
<protein>
    <submittedName>
        <fullName evidence="2">Uncharacterized protein</fullName>
    </submittedName>
</protein>
<evidence type="ECO:0000313" key="2">
    <source>
        <dbReference type="EMBL" id="EYB96884.1"/>
    </source>
</evidence>
<name>A0A016T2S2_9BILA</name>
<keyword evidence="3" id="KW-1185">Reference proteome</keyword>
<organism evidence="2 3">
    <name type="scientific">Ancylostoma ceylanicum</name>
    <dbReference type="NCBI Taxonomy" id="53326"/>
    <lineage>
        <taxon>Eukaryota</taxon>
        <taxon>Metazoa</taxon>
        <taxon>Ecdysozoa</taxon>
        <taxon>Nematoda</taxon>
        <taxon>Chromadorea</taxon>
        <taxon>Rhabditida</taxon>
        <taxon>Rhabditina</taxon>
        <taxon>Rhabditomorpha</taxon>
        <taxon>Strongyloidea</taxon>
        <taxon>Ancylostomatidae</taxon>
        <taxon>Ancylostomatinae</taxon>
        <taxon>Ancylostoma</taxon>
    </lineage>
</organism>
<feature type="compositionally biased region" description="Polar residues" evidence="1">
    <location>
        <begin position="377"/>
        <end position="386"/>
    </location>
</feature>
<accession>A0A016T2S2</accession>
<evidence type="ECO:0000313" key="3">
    <source>
        <dbReference type="Proteomes" id="UP000024635"/>
    </source>
</evidence>
<gene>
    <name evidence="2" type="primary">Acey_s0146.g2558</name>
    <name evidence="2" type="ORF">Y032_0146g2558</name>
</gene>
<dbReference type="Proteomes" id="UP000024635">
    <property type="component" value="Unassembled WGS sequence"/>
</dbReference>
<feature type="region of interest" description="Disordered" evidence="1">
    <location>
        <begin position="373"/>
        <end position="396"/>
    </location>
</feature>
<dbReference type="AlphaFoldDB" id="A0A016T2S2"/>
<dbReference type="EMBL" id="JARK01001482">
    <property type="protein sequence ID" value="EYB96884.1"/>
    <property type="molecule type" value="Genomic_DNA"/>
</dbReference>
<evidence type="ECO:0000256" key="1">
    <source>
        <dbReference type="SAM" id="MobiDB-lite"/>
    </source>
</evidence>
<proteinExistence type="predicted"/>
<reference evidence="3" key="1">
    <citation type="journal article" date="2015" name="Nat. Genet.">
        <title>The genome and transcriptome of the zoonotic hookworm Ancylostoma ceylanicum identify infection-specific gene families.</title>
        <authorList>
            <person name="Schwarz E.M."/>
            <person name="Hu Y."/>
            <person name="Antoshechkin I."/>
            <person name="Miller M.M."/>
            <person name="Sternberg P.W."/>
            <person name="Aroian R.V."/>
        </authorList>
    </citation>
    <scope>NUCLEOTIDE SEQUENCE</scope>
    <source>
        <strain evidence="3">HY135</strain>
    </source>
</reference>
<sequence length="410" mass="46144">MRRVPPLAFSKMPAAWRCGAIAPCKLKLSCFPARKLYVIVYDDDVQFILKVFEYPRCYVVVVTRCSSFFVRVSVRAMQKVADAHIWQEMVLDMLVEENHNAAKVMLEDLRLYPDLETLEIESSDLTDEDLMTVDHVASTVRYLNLRGNSLHCPWIFLTTKFPNVSDTILGLATMIDGLQLRLERQSTAIVNASHQVTKLARMPLPKEAFFGAKNVHQQWIIPEKPPFKRQDLKALLRSWVPNARTPTSDFATLTTDFARHYFVVACEPPTAIQKYSLRVSSRGGKKEELQDLPERIVSALVEFMLEAMGIGQPELGRTAEELVEHPTQFWLALGKNDVERGAALDYRKTCRMSWTPTCRVSVAKALDRLSAVPHGTGTISSKTEATPRQAAAGGVDRSVIRRGLEPGRAT</sequence>